<evidence type="ECO:0000256" key="1">
    <source>
        <dbReference type="ARBA" id="ARBA00008838"/>
    </source>
</evidence>
<feature type="compositionally biased region" description="Basic and acidic residues" evidence="6">
    <location>
        <begin position="311"/>
        <end position="339"/>
    </location>
</feature>
<evidence type="ECO:0000313" key="7">
    <source>
        <dbReference type="EMBL" id="KXS10097.1"/>
    </source>
</evidence>
<feature type="compositionally biased region" description="Basic and acidic residues" evidence="6">
    <location>
        <begin position="436"/>
        <end position="449"/>
    </location>
</feature>
<feature type="region of interest" description="Disordered" evidence="6">
    <location>
        <begin position="236"/>
        <end position="377"/>
    </location>
</feature>
<evidence type="ECO:0000256" key="6">
    <source>
        <dbReference type="SAM" id="MobiDB-lite"/>
    </source>
</evidence>
<dbReference type="OMA" id="TEKWTHK"/>
<protein>
    <recommendedName>
        <fullName evidence="2 5">Ribosome biogenesis protein NOP53</fullName>
    </recommendedName>
</protein>
<keyword evidence="4 5" id="KW-0539">Nucleus</keyword>
<comment type="function">
    <text evidence="5">May play a role in ribosome biogenesis.</text>
</comment>
<dbReference type="PIRSF" id="PIRSF017302">
    <property type="entry name" value="Gltscr2"/>
    <property type="match status" value="1"/>
</dbReference>
<dbReference type="AlphaFoldDB" id="A0A138ZZZ9"/>
<dbReference type="GO" id="GO:0005730">
    <property type="term" value="C:nucleolus"/>
    <property type="evidence" value="ECO:0007669"/>
    <property type="project" value="UniProtKB-SubCell"/>
</dbReference>
<dbReference type="Pfam" id="PF07767">
    <property type="entry name" value="Nop53"/>
    <property type="match status" value="1"/>
</dbReference>
<feature type="region of interest" description="Disordered" evidence="6">
    <location>
        <begin position="424"/>
        <end position="449"/>
    </location>
</feature>
<accession>A0A138ZZZ9</accession>
<proteinExistence type="inferred from homology"/>
<comment type="subcellular location">
    <subcellularLocation>
        <location evidence="5">Nucleus</location>
        <location evidence="5">Nucleolus</location>
    </subcellularLocation>
    <subcellularLocation>
        <location evidence="5">Nucleus</location>
        <location evidence="5">Nucleoplasm</location>
    </subcellularLocation>
</comment>
<dbReference type="GO" id="GO:0006364">
    <property type="term" value="P:rRNA processing"/>
    <property type="evidence" value="ECO:0007669"/>
    <property type="project" value="TreeGrafter"/>
</dbReference>
<keyword evidence="3 5" id="KW-0690">Ribosome biogenesis</keyword>
<feature type="region of interest" description="Disordered" evidence="6">
    <location>
        <begin position="101"/>
        <end position="129"/>
    </location>
</feature>
<name>A0A138ZZZ9_GONPJ</name>
<dbReference type="InterPro" id="IPR011687">
    <property type="entry name" value="Nop53/GLTSCR2"/>
</dbReference>
<evidence type="ECO:0000256" key="4">
    <source>
        <dbReference type="ARBA" id="ARBA00023242"/>
    </source>
</evidence>
<dbReference type="GO" id="GO:0000027">
    <property type="term" value="P:ribosomal large subunit assembly"/>
    <property type="evidence" value="ECO:0007669"/>
    <property type="project" value="UniProtKB-UniRule"/>
</dbReference>
<sequence length="449" mass="49752">MPDVSTAMTPSDGEKGADAARKKKGQPSRKGKKAWAKNIDITDVESALDDLRTDERVHGGRLSSLPDSALFSVDKSGDTATVVSLAKAKKRLRIDEILTPDSKIPGVSSRARARGELNSEQRALAKKKREASKTWAELVERKRRKLENGKALVQRRPGKGASVEPIWTVLDTVATAPTPEAASPPALEFIPPAVVPKRPSTLYIPPIQQVALSTLPHPGASYNPTFEDHQEALREAVTVEEEKARKRREAEERAGGPNRAGNVERRNAMPGEEEVDGSDEDEEEEEEKEGSEVDDGDADVKKKEPKRKTRQERNREARRKEIEREEAARKEAKKLEKQLKNLPNIVASLPRTGPTDPAQAPSKPSKPPRLGPHRAEPPVARVLLTEELPDALRKLQPEGNLLEDMATSMFAKGVMERRIYKQNGAGKFTGKGGKNTRKEFETHTYKRFQ</sequence>
<evidence type="ECO:0000313" key="8">
    <source>
        <dbReference type="Proteomes" id="UP000070544"/>
    </source>
</evidence>
<comment type="similarity">
    <text evidence="1 5">Belongs to the NOP53 family.</text>
</comment>
<dbReference type="GO" id="GO:0008097">
    <property type="term" value="F:5S rRNA binding"/>
    <property type="evidence" value="ECO:0007669"/>
    <property type="project" value="TreeGrafter"/>
</dbReference>
<evidence type="ECO:0000256" key="3">
    <source>
        <dbReference type="ARBA" id="ARBA00022517"/>
    </source>
</evidence>
<dbReference type="PANTHER" id="PTHR14211:SF7">
    <property type="entry name" value="RIBOSOME BIOGENESIS PROTEIN NOP53"/>
    <property type="match status" value="1"/>
</dbReference>
<evidence type="ECO:0000256" key="5">
    <source>
        <dbReference type="PIRNR" id="PIRNR017302"/>
    </source>
</evidence>
<dbReference type="GO" id="GO:0005654">
    <property type="term" value="C:nucleoplasm"/>
    <property type="evidence" value="ECO:0007669"/>
    <property type="project" value="UniProtKB-SubCell"/>
</dbReference>
<dbReference type="EMBL" id="KQ965838">
    <property type="protein sequence ID" value="KXS10097.1"/>
    <property type="molecule type" value="Genomic_DNA"/>
</dbReference>
<dbReference type="Proteomes" id="UP000070544">
    <property type="component" value="Unassembled WGS sequence"/>
</dbReference>
<feature type="compositionally biased region" description="Acidic residues" evidence="6">
    <location>
        <begin position="271"/>
        <end position="297"/>
    </location>
</feature>
<dbReference type="OrthoDB" id="5072at2759"/>
<evidence type="ECO:0000256" key="2">
    <source>
        <dbReference type="ARBA" id="ARBA00018339"/>
    </source>
</evidence>
<dbReference type="STRING" id="1344416.A0A138ZZZ9"/>
<feature type="compositionally biased region" description="Basic and acidic residues" evidence="6">
    <location>
        <begin position="240"/>
        <end position="254"/>
    </location>
</feature>
<gene>
    <name evidence="7" type="ORF">M427DRAFT_37902</name>
</gene>
<feature type="compositionally biased region" description="Basic residues" evidence="6">
    <location>
        <begin position="21"/>
        <end position="35"/>
    </location>
</feature>
<keyword evidence="8" id="KW-1185">Reference proteome</keyword>
<reference evidence="7 8" key="1">
    <citation type="journal article" date="2015" name="Genome Biol. Evol.">
        <title>Phylogenomic analyses indicate that early fungi evolved digesting cell walls of algal ancestors of land plants.</title>
        <authorList>
            <person name="Chang Y."/>
            <person name="Wang S."/>
            <person name="Sekimoto S."/>
            <person name="Aerts A.L."/>
            <person name="Choi C."/>
            <person name="Clum A."/>
            <person name="LaButti K.M."/>
            <person name="Lindquist E.A."/>
            <person name="Yee Ngan C."/>
            <person name="Ohm R.A."/>
            <person name="Salamov A.A."/>
            <person name="Grigoriev I.V."/>
            <person name="Spatafora J.W."/>
            <person name="Berbee M.L."/>
        </authorList>
    </citation>
    <scope>NUCLEOTIDE SEQUENCE [LARGE SCALE GENOMIC DNA]</scope>
    <source>
        <strain evidence="7 8">JEL478</strain>
    </source>
</reference>
<dbReference type="PANTHER" id="PTHR14211">
    <property type="entry name" value="GLIOMA SUPPRESSOR CANDIDATE REGION GENE 2"/>
    <property type="match status" value="1"/>
</dbReference>
<feature type="region of interest" description="Disordered" evidence="6">
    <location>
        <begin position="1"/>
        <end position="35"/>
    </location>
</feature>
<organism evidence="7 8">
    <name type="scientific">Gonapodya prolifera (strain JEL478)</name>
    <name type="common">Monoblepharis prolifera</name>
    <dbReference type="NCBI Taxonomy" id="1344416"/>
    <lineage>
        <taxon>Eukaryota</taxon>
        <taxon>Fungi</taxon>
        <taxon>Fungi incertae sedis</taxon>
        <taxon>Chytridiomycota</taxon>
        <taxon>Chytridiomycota incertae sedis</taxon>
        <taxon>Monoblepharidomycetes</taxon>
        <taxon>Monoblepharidales</taxon>
        <taxon>Gonapodyaceae</taxon>
        <taxon>Gonapodya</taxon>
    </lineage>
</organism>